<protein>
    <submittedName>
        <fullName evidence="1">Uncharacterized protein</fullName>
    </submittedName>
</protein>
<keyword evidence="2" id="KW-1185">Reference proteome</keyword>
<dbReference type="AlphaFoldDB" id="A0ABD1VUJ4"/>
<organism evidence="1 2">
    <name type="scientific">Abeliophyllum distichum</name>
    <dbReference type="NCBI Taxonomy" id="126358"/>
    <lineage>
        <taxon>Eukaryota</taxon>
        <taxon>Viridiplantae</taxon>
        <taxon>Streptophyta</taxon>
        <taxon>Embryophyta</taxon>
        <taxon>Tracheophyta</taxon>
        <taxon>Spermatophyta</taxon>
        <taxon>Magnoliopsida</taxon>
        <taxon>eudicotyledons</taxon>
        <taxon>Gunneridae</taxon>
        <taxon>Pentapetalae</taxon>
        <taxon>asterids</taxon>
        <taxon>lamiids</taxon>
        <taxon>Lamiales</taxon>
        <taxon>Oleaceae</taxon>
        <taxon>Forsythieae</taxon>
        <taxon>Abeliophyllum</taxon>
    </lineage>
</organism>
<dbReference type="Proteomes" id="UP001604336">
    <property type="component" value="Unassembled WGS sequence"/>
</dbReference>
<evidence type="ECO:0000313" key="1">
    <source>
        <dbReference type="EMBL" id="KAL2541059.1"/>
    </source>
</evidence>
<dbReference type="EMBL" id="JBFOLK010000001">
    <property type="protein sequence ID" value="KAL2541059.1"/>
    <property type="molecule type" value="Genomic_DNA"/>
</dbReference>
<accession>A0ABD1VUJ4</accession>
<comment type="caution">
    <text evidence="1">The sequence shown here is derived from an EMBL/GenBank/DDBJ whole genome shotgun (WGS) entry which is preliminary data.</text>
</comment>
<sequence length="140" mass="15648">MINCGRLITTSEETRYILSNNTPTRTQSFNARCPTPRLFNCLSHRDSALSKCLSHRDSALSKCPSHRDSALSKGLSHWDSALSKCLSHWDSALSNCLSHWGSACTQRDPHSSNLQHTRSDTHINVRPGPCGTYFTVFLRS</sequence>
<proteinExistence type="predicted"/>
<reference evidence="2" key="1">
    <citation type="submission" date="2024-07" db="EMBL/GenBank/DDBJ databases">
        <title>Two chromosome-level genome assemblies of Korean endemic species Abeliophyllum distichum and Forsythia ovata (Oleaceae).</title>
        <authorList>
            <person name="Jang H."/>
        </authorList>
    </citation>
    <scope>NUCLEOTIDE SEQUENCE [LARGE SCALE GENOMIC DNA]</scope>
</reference>
<name>A0ABD1VUJ4_9LAMI</name>
<evidence type="ECO:0000313" key="2">
    <source>
        <dbReference type="Proteomes" id="UP001604336"/>
    </source>
</evidence>
<gene>
    <name evidence="1" type="ORF">Adt_02037</name>
</gene>